<feature type="domain" description="ABC transmembrane type-1" evidence="11">
    <location>
        <begin position="90"/>
        <end position="293"/>
    </location>
</feature>
<feature type="transmembrane region" description="Helical" evidence="10">
    <location>
        <begin position="274"/>
        <end position="296"/>
    </location>
</feature>
<evidence type="ECO:0000256" key="2">
    <source>
        <dbReference type="ARBA" id="ARBA00007069"/>
    </source>
</evidence>
<organism evidence="13 14">
    <name type="scientific">Oligella ureolytica</name>
    <dbReference type="NCBI Taxonomy" id="90244"/>
    <lineage>
        <taxon>Bacteria</taxon>
        <taxon>Pseudomonadati</taxon>
        <taxon>Pseudomonadota</taxon>
        <taxon>Betaproteobacteria</taxon>
        <taxon>Burkholderiales</taxon>
        <taxon>Alcaligenaceae</taxon>
        <taxon>Oligella</taxon>
    </lineage>
</organism>
<evidence type="ECO:0000256" key="9">
    <source>
        <dbReference type="ARBA" id="ARBA00023136"/>
    </source>
</evidence>
<feature type="transmembrane region" description="Helical" evidence="10">
    <location>
        <begin position="158"/>
        <end position="176"/>
    </location>
</feature>
<comment type="similarity">
    <text evidence="2 10">Belongs to the binding-protein-dependent transport system permease family. CysTW subfamily.</text>
</comment>
<dbReference type="GO" id="GO:0035435">
    <property type="term" value="P:phosphate ion transmembrane transport"/>
    <property type="evidence" value="ECO:0007669"/>
    <property type="project" value="InterPro"/>
</dbReference>
<evidence type="ECO:0000313" key="12">
    <source>
        <dbReference type="EMBL" id="QPT40632.1"/>
    </source>
</evidence>
<keyword evidence="7 10" id="KW-0812">Transmembrane</keyword>
<dbReference type="Pfam" id="PF00528">
    <property type="entry name" value="BPD_transp_1"/>
    <property type="match status" value="1"/>
</dbReference>
<evidence type="ECO:0000313" key="15">
    <source>
        <dbReference type="Proteomes" id="UP000594903"/>
    </source>
</evidence>
<evidence type="ECO:0000313" key="14">
    <source>
        <dbReference type="Proteomes" id="UP000254603"/>
    </source>
</evidence>
<evidence type="ECO:0000256" key="5">
    <source>
        <dbReference type="ARBA" id="ARBA00022475"/>
    </source>
</evidence>
<evidence type="ECO:0000256" key="8">
    <source>
        <dbReference type="ARBA" id="ARBA00022989"/>
    </source>
</evidence>
<keyword evidence="4" id="KW-0813">Transport</keyword>
<dbReference type="NCBIfam" id="TIGR00974">
    <property type="entry name" value="3a0107s02c"/>
    <property type="match status" value="1"/>
</dbReference>
<dbReference type="EMBL" id="UGSB01000001">
    <property type="protein sequence ID" value="SUA51661.1"/>
    <property type="molecule type" value="Genomic_DNA"/>
</dbReference>
<feature type="transmembrane region" description="Helical" evidence="10">
    <location>
        <begin position="37"/>
        <end position="62"/>
    </location>
</feature>
<evidence type="ECO:0000256" key="3">
    <source>
        <dbReference type="ARBA" id="ARBA00016864"/>
    </source>
</evidence>
<feature type="transmembrane region" description="Helical" evidence="10">
    <location>
        <begin position="90"/>
        <end position="118"/>
    </location>
</feature>
<feature type="transmembrane region" description="Helical" evidence="10">
    <location>
        <begin position="208"/>
        <end position="229"/>
    </location>
</feature>
<dbReference type="AlphaFoldDB" id="A0A378XFH2"/>
<dbReference type="STRING" id="1122619.GCA_000373745_00011"/>
<dbReference type="InterPro" id="IPR000515">
    <property type="entry name" value="MetI-like"/>
</dbReference>
<keyword evidence="5 10" id="KW-1003">Cell membrane</keyword>
<dbReference type="Proteomes" id="UP000254603">
    <property type="component" value="Unassembled WGS sequence"/>
</dbReference>
<evidence type="ECO:0000256" key="6">
    <source>
        <dbReference type="ARBA" id="ARBA00022592"/>
    </source>
</evidence>
<sequence length="300" mass="32101">MSNQMTTNSSHASRLPANSVLHSGNKIYKKRRVVNKIMLTLSLCTLIFGLFWLFWIIGTLLVKGGGSLSLDLFTQNTPGPGGQGGLANAIVGSVMISAVATLIGTPIGILAGTYLAEYGNRGWLAPATRFLNDVLLSAPSIVIGLFIYSVYVAQIGHYSGWAGSFALAIIVIPVVVRTTDNMLLLIPNSLREAAVALGCPKYRMILSICYRAALSGIITGVLLAVARILGETAPLLFTALNNQFMSWSMNSPMANLPVTIYQFAASPFNDWNQLAWAGATLITLLVLGLNIVARLVTRSK</sequence>
<dbReference type="Gene3D" id="1.10.3720.10">
    <property type="entry name" value="MetI-like"/>
    <property type="match status" value="1"/>
</dbReference>
<dbReference type="PANTHER" id="PTHR42922:SF1">
    <property type="entry name" value="PHOSPHATE TRANSPORT SYSTEM PERMEASE PROTEIN PSTA"/>
    <property type="match status" value="1"/>
</dbReference>
<protein>
    <recommendedName>
        <fullName evidence="3 10">Phosphate transport system permease protein PstA</fullName>
    </recommendedName>
</protein>
<dbReference type="InterPro" id="IPR051408">
    <property type="entry name" value="Phosphate_transprt_permease"/>
</dbReference>
<keyword evidence="6" id="KW-0592">Phosphate transport</keyword>
<evidence type="ECO:0000256" key="7">
    <source>
        <dbReference type="ARBA" id="ARBA00022692"/>
    </source>
</evidence>
<accession>A0A378XFH2</accession>
<comment type="subcellular location">
    <subcellularLocation>
        <location evidence="10">Cell inner membrane</location>
        <topology evidence="10">Multi-pass membrane protein</topology>
    </subcellularLocation>
    <subcellularLocation>
        <location evidence="1">Cell membrane</location>
        <topology evidence="1">Multi-pass membrane protein</topology>
    </subcellularLocation>
</comment>
<evidence type="ECO:0000313" key="13">
    <source>
        <dbReference type="EMBL" id="SUA51661.1"/>
    </source>
</evidence>
<evidence type="ECO:0000259" key="11">
    <source>
        <dbReference type="PROSITE" id="PS50928"/>
    </source>
</evidence>
<keyword evidence="9 10" id="KW-0472">Membrane</keyword>
<gene>
    <name evidence="13" type="primary">pstA</name>
    <name evidence="12" type="ORF">I6G29_03365</name>
    <name evidence="13" type="ORF">NCTC11997_00724</name>
</gene>
<dbReference type="RefSeq" id="WP_018573196.1">
    <property type="nucleotide sequence ID" value="NZ_CP065725.1"/>
</dbReference>
<evidence type="ECO:0000256" key="10">
    <source>
        <dbReference type="RuleBase" id="RU363043"/>
    </source>
</evidence>
<dbReference type="GO" id="GO:0005315">
    <property type="term" value="F:phosphate transmembrane transporter activity"/>
    <property type="evidence" value="ECO:0007669"/>
    <property type="project" value="InterPro"/>
</dbReference>
<keyword evidence="15" id="KW-1185">Reference proteome</keyword>
<keyword evidence="8 10" id="KW-1133">Transmembrane helix</keyword>
<dbReference type="InterPro" id="IPR005672">
    <property type="entry name" value="Phosphate_PstA"/>
</dbReference>
<evidence type="ECO:0000256" key="4">
    <source>
        <dbReference type="ARBA" id="ARBA00022448"/>
    </source>
</evidence>
<dbReference type="PROSITE" id="PS50928">
    <property type="entry name" value="ABC_TM1"/>
    <property type="match status" value="1"/>
</dbReference>
<feature type="transmembrane region" description="Helical" evidence="10">
    <location>
        <begin position="130"/>
        <end position="152"/>
    </location>
</feature>
<dbReference type="Proteomes" id="UP000594903">
    <property type="component" value="Chromosome"/>
</dbReference>
<reference evidence="12 15" key="2">
    <citation type="submission" date="2020-12" db="EMBL/GenBank/DDBJ databases">
        <title>FDA dAtabase for Regulatory Grade micrObial Sequences (FDA-ARGOS): Supporting development and validation of Infectious Disease Dx tests.</title>
        <authorList>
            <person name="Sproer C."/>
            <person name="Gronow S."/>
            <person name="Severitt S."/>
            <person name="Schroder I."/>
            <person name="Tallon L."/>
            <person name="Sadzewicz L."/>
            <person name="Zhao X."/>
            <person name="Boylan J."/>
            <person name="Ott S."/>
            <person name="Bowen H."/>
            <person name="Vavikolanu K."/>
            <person name="Mehta A."/>
            <person name="Aluvathingal J."/>
            <person name="Nadendla S."/>
            <person name="Lowell S."/>
            <person name="Myers T."/>
            <person name="Yan Y."/>
            <person name="Sichtig H."/>
        </authorList>
    </citation>
    <scope>NUCLEOTIDE SEQUENCE [LARGE SCALE GENOMIC DNA]</scope>
    <source>
        <strain evidence="12 15">FDAARGOS_872</strain>
    </source>
</reference>
<dbReference type="SUPFAM" id="SSF161098">
    <property type="entry name" value="MetI-like"/>
    <property type="match status" value="1"/>
</dbReference>
<evidence type="ECO:0000256" key="1">
    <source>
        <dbReference type="ARBA" id="ARBA00004651"/>
    </source>
</evidence>
<dbReference type="CDD" id="cd06261">
    <property type="entry name" value="TM_PBP2"/>
    <property type="match status" value="1"/>
</dbReference>
<name>A0A378XFH2_9BURK</name>
<dbReference type="EMBL" id="CP065725">
    <property type="protein sequence ID" value="QPT40632.1"/>
    <property type="molecule type" value="Genomic_DNA"/>
</dbReference>
<dbReference type="PANTHER" id="PTHR42922">
    <property type="entry name" value="PHOSPHATE TRANSPORT SYSTEM PERMEASE PROTEIN PSTA"/>
    <property type="match status" value="1"/>
</dbReference>
<reference evidence="13 14" key="1">
    <citation type="submission" date="2018-06" db="EMBL/GenBank/DDBJ databases">
        <authorList>
            <consortium name="Pathogen Informatics"/>
            <person name="Doyle S."/>
        </authorList>
    </citation>
    <scope>NUCLEOTIDE SEQUENCE [LARGE SCALE GENOMIC DNA]</scope>
    <source>
        <strain evidence="13 14">NCTC11997</strain>
    </source>
</reference>
<proteinExistence type="inferred from homology"/>
<dbReference type="InterPro" id="IPR035906">
    <property type="entry name" value="MetI-like_sf"/>
</dbReference>
<dbReference type="GO" id="GO:0005886">
    <property type="term" value="C:plasma membrane"/>
    <property type="evidence" value="ECO:0007669"/>
    <property type="project" value="UniProtKB-SubCell"/>
</dbReference>